<sequence length="32" mass="3349">MSIKGSGSDDIGTFTLDGVYASQTQRIGLTKT</sequence>
<dbReference type="EMBL" id="CAJOBH010076887">
    <property type="protein sequence ID" value="CAF4498590.1"/>
    <property type="molecule type" value="Genomic_DNA"/>
</dbReference>
<organism evidence="1 3">
    <name type="scientific">Rotaria magnacalcarata</name>
    <dbReference type="NCBI Taxonomy" id="392030"/>
    <lineage>
        <taxon>Eukaryota</taxon>
        <taxon>Metazoa</taxon>
        <taxon>Spiralia</taxon>
        <taxon>Gnathifera</taxon>
        <taxon>Rotifera</taxon>
        <taxon>Eurotatoria</taxon>
        <taxon>Bdelloidea</taxon>
        <taxon>Philodinida</taxon>
        <taxon>Philodinidae</taxon>
        <taxon>Rotaria</taxon>
    </lineage>
</organism>
<protein>
    <submittedName>
        <fullName evidence="1">Uncharacterized protein</fullName>
    </submittedName>
</protein>
<reference evidence="1" key="1">
    <citation type="submission" date="2021-02" db="EMBL/GenBank/DDBJ databases">
        <authorList>
            <person name="Nowell W R."/>
        </authorList>
    </citation>
    <scope>NUCLEOTIDE SEQUENCE</scope>
</reference>
<accession>A0A8S2XGA9</accession>
<dbReference type="EMBL" id="CAJOBJ010138432">
    <property type="protein sequence ID" value="CAF4752382.1"/>
    <property type="molecule type" value="Genomic_DNA"/>
</dbReference>
<evidence type="ECO:0000313" key="1">
    <source>
        <dbReference type="EMBL" id="CAF4498590.1"/>
    </source>
</evidence>
<gene>
    <name evidence="1" type="ORF">BYL167_LOCUS35902</name>
    <name evidence="2" type="ORF">GIL414_LOCUS45201</name>
</gene>
<feature type="non-terminal residue" evidence="1">
    <location>
        <position position="32"/>
    </location>
</feature>
<dbReference type="Proteomes" id="UP000681967">
    <property type="component" value="Unassembled WGS sequence"/>
</dbReference>
<dbReference type="AlphaFoldDB" id="A0A8S2XGA9"/>
<dbReference type="Proteomes" id="UP000681720">
    <property type="component" value="Unassembled WGS sequence"/>
</dbReference>
<proteinExistence type="predicted"/>
<evidence type="ECO:0000313" key="2">
    <source>
        <dbReference type="EMBL" id="CAF4752382.1"/>
    </source>
</evidence>
<name>A0A8S2XGA9_9BILA</name>
<comment type="caution">
    <text evidence="1">The sequence shown here is derived from an EMBL/GenBank/DDBJ whole genome shotgun (WGS) entry which is preliminary data.</text>
</comment>
<evidence type="ECO:0000313" key="3">
    <source>
        <dbReference type="Proteomes" id="UP000681967"/>
    </source>
</evidence>